<organism evidence="1 2">
    <name type="scientific">Richelia sinica FACHB-800</name>
    <dbReference type="NCBI Taxonomy" id="1357546"/>
    <lineage>
        <taxon>Bacteria</taxon>
        <taxon>Bacillati</taxon>
        <taxon>Cyanobacteriota</taxon>
        <taxon>Cyanophyceae</taxon>
        <taxon>Nostocales</taxon>
        <taxon>Nostocaceae</taxon>
        <taxon>Richelia</taxon>
    </lineage>
</organism>
<name>A0A975TCV9_9NOST</name>
<keyword evidence="2" id="KW-1185">Reference proteome</keyword>
<dbReference type="KEGG" id="rsin:B6N60_05214"/>
<reference evidence="1" key="1">
    <citation type="submission" date="2017-04" db="EMBL/GenBank/DDBJ databases">
        <title>Genome deletions in a multicellular cyanobacterial endosymbiont for morphological adaptation in marine diatoms.</title>
        <authorList>
            <person name="Wang Y."/>
            <person name="Gao H."/>
            <person name="Li R."/>
            <person name="Xu X."/>
        </authorList>
    </citation>
    <scope>NUCLEOTIDE SEQUENCE</scope>
    <source>
        <strain evidence="1">FACHB 800</strain>
    </source>
</reference>
<dbReference type="Proteomes" id="UP000683511">
    <property type="component" value="Chromosome"/>
</dbReference>
<dbReference type="AlphaFoldDB" id="A0A975TCV9"/>
<protein>
    <submittedName>
        <fullName evidence="1">Uncharacterized protein</fullName>
    </submittedName>
</protein>
<gene>
    <name evidence="1" type="ORF">B6N60_05214</name>
</gene>
<accession>A0A975TCV9</accession>
<evidence type="ECO:0000313" key="1">
    <source>
        <dbReference type="EMBL" id="QXE26481.1"/>
    </source>
</evidence>
<evidence type="ECO:0000313" key="2">
    <source>
        <dbReference type="Proteomes" id="UP000683511"/>
    </source>
</evidence>
<sequence>MRSPLNFHSVKNLKFSLKDTGNAYPLCFNFTTFLAGLKALQNKDFLFSVSFEGSNNAVRSCLTL</sequence>
<proteinExistence type="predicted"/>
<dbReference type="EMBL" id="CP021056">
    <property type="protein sequence ID" value="QXE26481.1"/>
    <property type="molecule type" value="Genomic_DNA"/>
</dbReference>